<dbReference type="PANTHER" id="PTHR44099">
    <property type="entry name" value="RABCONNECTIN-3B, ISOFORM A"/>
    <property type="match status" value="1"/>
</dbReference>
<accession>A0ABQ7JBW1</accession>
<dbReference type="SMART" id="SM00320">
    <property type="entry name" value="WD40"/>
    <property type="match status" value="4"/>
</dbReference>
<dbReference type="SUPFAM" id="SSF50978">
    <property type="entry name" value="WD40 repeat-like"/>
    <property type="match status" value="2"/>
</dbReference>
<keyword evidence="2" id="KW-1185">Reference proteome</keyword>
<dbReference type="PANTHER" id="PTHR44099:SF4">
    <property type="entry name" value="RABCONNECTIN-3B, ISOFORM A"/>
    <property type="match status" value="1"/>
</dbReference>
<evidence type="ECO:0000313" key="2">
    <source>
        <dbReference type="Proteomes" id="UP000823046"/>
    </source>
</evidence>
<dbReference type="InterPro" id="IPR049916">
    <property type="entry name" value="WDR72-like"/>
</dbReference>
<dbReference type="InterPro" id="IPR036322">
    <property type="entry name" value="WD40_repeat_dom_sf"/>
</dbReference>
<dbReference type="InterPro" id="IPR001680">
    <property type="entry name" value="WD40_rpt"/>
</dbReference>
<protein>
    <submittedName>
        <fullName evidence="1">WD domain, G-beta repeat-containing protein</fullName>
    </submittedName>
</protein>
<dbReference type="Pfam" id="PF00400">
    <property type="entry name" value="WD40"/>
    <property type="match status" value="2"/>
</dbReference>
<comment type="caution">
    <text evidence="1">The sequence shown here is derived from an EMBL/GenBank/DDBJ whole genome shotgun (WGS) entry which is preliminary data.</text>
</comment>
<dbReference type="Gene3D" id="2.130.10.10">
    <property type="entry name" value="YVTN repeat-like/Quinoprotein amine dehydrogenase"/>
    <property type="match status" value="2"/>
</dbReference>
<proteinExistence type="predicted"/>
<organism evidence="1 2">
    <name type="scientific">Cardiosporidium cionae</name>
    <dbReference type="NCBI Taxonomy" id="476202"/>
    <lineage>
        <taxon>Eukaryota</taxon>
        <taxon>Sar</taxon>
        <taxon>Alveolata</taxon>
        <taxon>Apicomplexa</taxon>
        <taxon>Aconoidasida</taxon>
        <taxon>Nephromycida</taxon>
        <taxon>Cardiosporidium</taxon>
    </lineage>
</organism>
<evidence type="ECO:0000313" key="1">
    <source>
        <dbReference type="EMBL" id="KAF8821384.1"/>
    </source>
</evidence>
<dbReference type="Proteomes" id="UP000823046">
    <property type="component" value="Unassembled WGS sequence"/>
</dbReference>
<sequence length="1977" mass="221207">MDEYSKFWLAALVWPDWETEHSISCLSSNVDSSFIAAGTRQGYIILWEREQCNLKQADDIFSSPSPLAVYDDSSMELPHVENNSKRARLHPRFFLFSHWNGAPPVVECTFAIAPSPKLQSSTNEILISLHGDNSLRYWSLQDGRCLSVLVRRVHFRILNIRCLPYRRFLVLAGEHNAQVFDVWTELIVCNLSYEAVSRADFLKSRGVFPPDGKEAFYSTRSSNFESKICSIACVPSSDNSKLKINSSQPSTVAFPLKPLSSDVHSIIEGRDQPEGRTVGPRILKKIPTEMEEDAKRIIGEKTVKLAEIRDPLSNGNLGRLRPVLSKSNIEDAVNSFQCTNLLVACLLQNGVVACWDLTEIIAEWTAMKKVHGAMVLFEPQKNSKQDVNSQNSQETKVDDSSVSGKMLHYGTHLIVKPIFVTDTSLVDSAIEVGSGGKSSQLAISSHFLFLIADSRLLVWKRILRDDFEPLVDLFCPDTAIPNKTDGIRGDEGISILSCWIGLHLVDWTDNLHLSVPDENRESPLVVLGGNPSRDSTYRRDLNFEPKDSRSATQIENISSLSQIIPEVLCSLIVWTSGGLVAVYDFSNAQAPSTKARFLSHRIPKNCLGDEMNAAPIVITNIIKPQAAKPIYPDDYNLRNGQSGKDAIVTSTAPLGIIDIEFFCIETTKEDKIKIIEVSLREASCQWYAESIMDVWKVSDLTKSNVDNALTSEAEEDSKQNSGHTISNIFFPWNKAEGRKNVVWILAESSSKLFLIGSFDDGTLIACCLNVVCKDNSSNSSPGNQHRDLYSDDLSIPSKLTCNSSRRMTLATLEVEAAYPEGLAYPLIKNLPLPSILTATNSHISSPLAGLNLKYSWMYKKVAVYNTLCVLSRDILVGGNSWGDVTLWNMPYFNLVAHFPCCHISPVVKLFNVVNLKDDSDGMYCTNLSPDFFVSIDASNHIIFFDVPAILNTSIGDPLHEVYMNAAWDASVERYSPCTREDTKLSLSASYYNVSGIHRLEFLFDCNAEDICGVYLNTAADIINIMDGESVMLWTIKTGSYLCRYAGNDNVGEEAYHDAVDPAYTRSLLQHFYQSVDFKSDFRKTEFGYVLANLRVNACGRSNRVSGSLKCSSQNLNWISNGNSVETPSQNEDYFSDLLGKSEDPRIDGSIAVILLPLESLFGDSNACDEISKQQNEDYLGNFAASRCLANLPLGNLFYPFHLTKTLDDLAENFFPFLRSFHFPLTIAIVGAGLALSIPIPQANSVTKSSRNYNLSLATPSSEGKNDTAYFTEAKCATIPFPLGNNSYFTSRLTKFAQRGRNIHKKKNYFSSIRRFRASSVPLPLRYPFSEERNISIEKGYHLTFLKHLDNISLLRQFTLHHPVARTVPSSILQMDLASSINLNAFGRQTTRSVWLVPSSFQGKSSSVEVQGGDHNRSKDKTGIKMVPNNEIDKEKNIPSNNFPDRPLPKLRVVDYGSKVDTQWHLGFFSSGKSPFYAHPMGFASSPYTFALMAVTNDAFLSTVWLGPRSPAQSLRLKSADIRDAFLTEVMAAARYDGLCLSLLGHMMLFSSSSVIRESSEFVMRRFMRYSCEQKLREYVKSCFTVLRGIRVRRGARRSDNQIDGICDTSNVSCNFHSSLMEDSSPTLLKNQGSNELKAVEVSLLILSALVYERPALIKKFGPNVSSLILQYLLLYHLRHKNSGRKGFLFCELLADGCEVLWKPFVFRTKYIVKMFETALAFPDHAVLSSYISKDSTQNKELLWCIFEVFDNYQFVYLSKPCTRILESISLEETGLVIQAMGWAARRPDKEQNYNTAALFFLLRLTQRFPTKMFHFLTDITDVVTKCLDPTDISQRRKSLPAVTSFLFHLVKNFPMVAFHANSQRLAVGGPSTIIVLYDLRTATMWRILEGHTGAVSGLGFSDGGNLLGSYSAEDCSFRVWQTAPIGFFGGMLGLSATFEKSVSLKAIPSSVYDNSVYHQLKNIQVEYKDPSKWFLRR</sequence>
<gene>
    <name evidence="1" type="ORF">IE077_002087</name>
</gene>
<dbReference type="EMBL" id="JADAQX010000186">
    <property type="protein sequence ID" value="KAF8821384.1"/>
    <property type="molecule type" value="Genomic_DNA"/>
</dbReference>
<name>A0ABQ7JBW1_9APIC</name>
<dbReference type="InterPro" id="IPR015943">
    <property type="entry name" value="WD40/YVTN_repeat-like_dom_sf"/>
</dbReference>
<reference evidence="1 2" key="1">
    <citation type="journal article" date="2020" name="bioRxiv">
        <title>Metabolic contributions of an alphaproteobacterial endosymbiont in the apicomplexan Cardiosporidium cionae.</title>
        <authorList>
            <person name="Hunter E.S."/>
            <person name="Paight C.J."/>
            <person name="Lane C.E."/>
        </authorList>
    </citation>
    <scope>NUCLEOTIDE SEQUENCE [LARGE SCALE GENOMIC DNA]</scope>
    <source>
        <strain evidence="1">ESH_2018</strain>
    </source>
</reference>